<dbReference type="GO" id="GO:0022857">
    <property type="term" value="F:transmembrane transporter activity"/>
    <property type="evidence" value="ECO:0007669"/>
    <property type="project" value="InterPro"/>
</dbReference>
<dbReference type="GO" id="GO:0005886">
    <property type="term" value="C:plasma membrane"/>
    <property type="evidence" value="ECO:0007669"/>
    <property type="project" value="UniProtKB-SubCell"/>
</dbReference>
<dbReference type="PATRIC" id="fig|1297742.4.peg.1216"/>
<dbReference type="Pfam" id="PF02653">
    <property type="entry name" value="BPD_transp_2"/>
    <property type="match status" value="1"/>
</dbReference>
<keyword evidence="3 6" id="KW-0812">Transmembrane</keyword>
<feature type="transmembrane region" description="Helical" evidence="6">
    <location>
        <begin position="41"/>
        <end position="57"/>
    </location>
</feature>
<evidence type="ECO:0000256" key="4">
    <source>
        <dbReference type="ARBA" id="ARBA00022989"/>
    </source>
</evidence>
<dbReference type="PANTHER" id="PTHR43370:SF1">
    <property type="entry name" value="GUANOSINE ABC TRANSPORTER PERMEASE PROTEIN NUPQ"/>
    <property type="match status" value="1"/>
</dbReference>
<dbReference type="KEGG" id="mym:A176_001198"/>
<evidence type="ECO:0000256" key="2">
    <source>
        <dbReference type="ARBA" id="ARBA00022475"/>
    </source>
</evidence>
<name>A0A0H4WLL3_9BACT</name>
<dbReference type="CDD" id="cd06580">
    <property type="entry name" value="TM_PBP1_transp_TpRbsC_like"/>
    <property type="match status" value="1"/>
</dbReference>
<evidence type="ECO:0000256" key="6">
    <source>
        <dbReference type="SAM" id="Phobius"/>
    </source>
</evidence>
<evidence type="ECO:0000256" key="5">
    <source>
        <dbReference type="ARBA" id="ARBA00023136"/>
    </source>
</evidence>
<dbReference type="RefSeq" id="WP_002637907.1">
    <property type="nucleotide sequence ID" value="NZ_CP012109.1"/>
</dbReference>
<protein>
    <submittedName>
        <fullName evidence="7">Putative deoxyribose-specific ABC transporter, permease protein</fullName>
    </submittedName>
</protein>
<keyword evidence="8" id="KW-1185">Reference proteome</keyword>
<dbReference type="PANTHER" id="PTHR43370">
    <property type="entry name" value="SUGAR ABC TRANSPORTER INTEGRAL MEMBRANE PROTEIN-RELATED"/>
    <property type="match status" value="1"/>
</dbReference>
<dbReference type="eggNOG" id="COG1079">
    <property type="taxonomic scope" value="Bacteria"/>
</dbReference>
<evidence type="ECO:0000313" key="7">
    <source>
        <dbReference type="EMBL" id="AKQ64286.1"/>
    </source>
</evidence>
<feature type="transmembrane region" description="Helical" evidence="6">
    <location>
        <begin position="89"/>
        <end position="107"/>
    </location>
</feature>
<dbReference type="AlphaFoldDB" id="A0A0H4WLL3"/>
<evidence type="ECO:0000313" key="8">
    <source>
        <dbReference type="Proteomes" id="UP000009026"/>
    </source>
</evidence>
<dbReference type="OrthoDB" id="9809785at2"/>
<feature type="transmembrane region" description="Helical" evidence="6">
    <location>
        <begin position="225"/>
        <end position="249"/>
    </location>
</feature>
<comment type="subcellular location">
    <subcellularLocation>
        <location evidence="1">Cell membrane</location>
        <topology evidence="1">Multi-pass membrane protein</topology>
    </subcellularLocation>
</comment>
<dbReference type="InterPro" id="IPR001851">
    <property type="entry name" value="ABC_transp_permease"/>
</dbReference>
<keyword evidence="2" id="KW-1003">Cell membrane</keyword>
<proteinExistence type="predicted"/>
<dbReference type="EMBL" id="CP012109">
    <property type="protein sequence ID" value="AKQ64286.1"/>
    <property type="molecule type" value="Genomic_DNA"/>
</dbReference>
<dbReference type="STRING" id="1297742.A176_001198"/>
<feature type="transmembrane region" description="Helical" evidence="6">
    <location>
        <begin position="191"/>
        <end position="213"/>
    </location>
</feature>
<evidence type="ECO:0000256" key="3">
    <source>
        <dbReference type="ARBA" id="ARBA00022692"/>
    </source>
</evidence>
<organism evidence="7 8">
    <name type="scientific">Pseudomyxococcus hansupus</name>
    <dbReference type="NCBI Taxonomy" id="1297742"/>
    <lineage>
        <taxon>Bacteria</taxon>
        <taxon>Pseudomonadati</taxon>
        <taxon>Myxococcota</taxon>
        <taxon>Myxococcia</taxon>
        <taxon>Myxococcales</taxon>
        <taxon>Cystobacterineae</taxon>
        <taxon>Myxococcaceae</taxon>
        <taxon>Pseudomyxococcus</taxon>
    </lineage>
</organism>
<sequence>MLEVLHSLLFSTLDAAPALIFAALGAVLSERAGVIAVGTEGMMRVGAFCAAVAALVMPTPLAVVMGMLAGAALAGVHGFLSIRWRSDQVVSGIALNLVALAGGTFLLESLYGPNGTPPIEQLSRWNIPGLSGVPVLGALSGHSAPTYLALVLPFVFQGLLTRTPLGLRLRAVGDKPQAVATLGLSVAGLRWGAVLGSGLLAGLGGAVLSTAVLDRFEQHTPAGLGFMALAAMVFGRWTPVGAFLAATFFAFGNALRIGLVSSAPGIVELVPQGVLLALPYLLTLIVLTLQGQRSSAPAALGTPYEQESR</sequence>
<keyword evidence="5 6" id="KW-0472">Membrane</keyword>
<keyword evidence="4 6" id="KW-1133">Transmembrane helix</keyword>
<feature type="transmembrane region" description="Helical" evidence="6">
    <location>
        <begin position="6"/>
        <end position="29"/>
    </location>
</feature>
<gene>
    <name evidence="7" type="ORF">A176_001198</name>
</gene>
<feature type="transmembrane region" description="Helical" evidence="6">
    <location>
        <begin position="63"/>
        <end position="82"/>
    </location>
</feature>
<reference evidence="7 8" key="1">
    <citation type="journal article" date="2016" name="PLoS ONE">
        <title>Complete Genome Sequence and Comparative Genomics of a Novel Myxobacterium Myxococcus hansupus.</title>
        <authorList>
            <person name="Sharma G."/>
            <person name="Narwani T."/>
            <person name="Subramanian S."/>
        </authorList>
    </citation>
    <scope>NUCLEOTIDE SEQUENCE [LARGE SCALE GENOMIC DNA]</scope>
    <source>
        <strain evidence="8">mixupus</strain>
    </source>
</reference>
<dbReference type="Proteomes" id="UP000009026">
    <property type="component" value="Chromosome"/>
</dbReference>
<feature type="transmembrane region" description="Helical" evidence="6">
    <location>
        <begin position="269"/>
        <end position="289"/>
    </location>
</feature>
<evidence type="ECO:0000256" key="1">
    <source>
        <dbReference type="ARBA" id="ARBA00004651"/>
    </source>
</evidence>
<accession>A0A0H4WLL3</accession>